<evidence type="ECO:0000259" key="4">
    <source>
        <dbReference type="PROSITE" id="PS50014"/>
    </source>
</evidence>
<comment type="caution">
    <text evidence="5">The sequence shown here is derived from an EMBL/GenBank/DDBJ whole genome shotgun (WGS) entry which is preliminary data.</text>
</comment>
<proteinExistence type="predicted"/>
<evidence type="ECO:0000256" key="3">
    <source>
        <dbReference type="SAM" id="MobiDB-lite"/>
    </source>
</evidence>
<feature type="compositionally biased region" description="Polar residues" evidence="3">
    <location>
        <begin position="1087"/>
        <end position="1099"/>
    </location>
</feature>
<dbReference type="InterPro" id="IPR010405">
    <property type="entry name" value="COBRA1"/>
</dbReference>
<feature type="region of interest" description="Disordered" evidence="3">
    <location>
        <begin position="1308"/>
        <end position="1397"/>
    </location>
</feature>
<feature type="compositionally biased region" description="Basic and acidic residues" evidence="3">
    <location>
        <begin position="1127"/>
        <end position="1137"/>
    </location>
</feature>
<feature type="compositionally biased region" description="Basic and acidic residues" evidence="3">
    <location>
        <begin position="1178"/>
        <end position="1187"/>
    </location>
</feature>
<dbReference type="GO" id="GO:0005634">
    <property type="term" value="C:nucleus"/>
    <property type="evidence" value="ECO:0007669"/>
    <property type="project" value="InterPro"/>
</dbReference>
<feature type="compositionally biased region" description="Basic and acidic residues" evidence="3">
    <location>
        <begin position="1331"/>
        <end position="1341"/>
    </location>
</feature>
<feature type="region of interest" description="Disordered" evidence="3">
    <location>
        <begin position="1511"/>
        <end position="1556"/>
    </location>
</feature>
<reference evidence="5" key="1">
    <citation type="submission" date="2020-03" db="EMBL/GenBank/DDBJ databases">
        <title>Hybrid Assembly of Korean Phytophthora infestans isolates.</title>
        <authorList>
            <person name="Prokchorchik M."/>
            <person name="Lee Y."/>
            <person name="Seo J."/>
            <person name="Cho J.-H."/>
            <person name="Park Y.-E."/>
            <person name="Jang D.-C."/>
            <person name="Im J.-S."/>
            <person name="Choi J.-G."/>
            <person name="Park H.-J."/>
            <person name="Lee G.-B."/>
            <person name="Lee Y.-G."/>
            <person name="Hong S.-Y."/>
            <person name="Cho K."/>
            <person name="Sohn K.H."/>
        </authorList>
    </citation>
    <scope>NUCLEOTIDE SEQUENCE</scope>
    <source>
        <strain evidence="5">KR_2_A2</strain>
    </source>
</reference>
<feature type="region of interest" description="Disordered" evidence="3">
    <location>
        <begin position="1053"/>
        <end position="1291"/>
    </location>
</feature>
<dbReference type="Gene3D" id="1.20.920.10">
    <property type="entry name" value="Bromodomain-like"/>
    <property type="match status" value="1"/>
</dbReference>
<evidence type="ECO:0000313" key="5">
    <source>
        <dbReference type="EMBL" id="KAF4132370.1"/>
    </source>
</evidence>
<feature type="region of interest" description="Disordered" evidence="3">
    <location>
        <begin position="216"/>
        <end position="253"/>
    </location>
</feature>
<dbReference type="PANTHER" id="PTHR13503">
    <property type="entry name" value="NEGATIVE ELONGATION FACTOR COMPLEX MEMBER B"/>
    <property type="match status" value="1"/>
</dbReference>
<dbReference type="InterPro" id="IPR001487">
    <property type="entry name" value="Bromodomain"/>
</dbReference>
<evidence type="ECO:0000256" key="1">
    <source>
        <dbReference type="ARBA" id="ARBA00023117"/>
    </source>
</evidence>
<dbReference type="PROSITE" id="PS50014">
    <property type="entry name" value="BROMODOMAIN_2"/>
    <property type="match status" value="1"/>
</dbReference>
<gene>
    <name evidence="5" type="ORF">GN958_ATG18487</name>
</gene>
<dbReference type="PANTHER" id="PTHR13503:SF3">
    <property type="entry name" value="NEGATIVE ELONGATION FACTOR B"/>
    <property type="match status" value="1"/>
</dbReference>
<feature type="compositionally biased region" description="Low complexity" evidence="3">
    <location>
        <begin position="222"/>
        <end position="243"/>
    </location>
</feature>
<keyword evidence="1 2" id="KW-0103">Bromodomain</keyword>
<feature type="compositionally biased region" description="Acidic residues" evidence="3">
    <location>
        <begin position="1544"/>
        <end position="1556"/>
    </location>
</feature>
<feature type="region of interest" description="Disordered" evidence="3">
    <location>
        <begin position="971"/>
        <end position="1032"/>
    </location>
</feature>
<dbReference type="InterPro" id="IPR036427">
    <property type="entry name" value="Bromodomain-like_sf"/>
</dbReference>
<sequence length="1556" mass="168474">MSEAASDAMKLRLKLKLPRSMSVSSVAEEAQKKLLIGARGGAAVKELLSTAPNIEVAIRDFQAAHGVAEAHAQLFVRKKETKRQEKPTTFEPVVQLLDLLQVPRSNMYHSLLEQMKKEMLLRIADLPQSELPRVLEQTFPYIEFRELRAIPIAVLARQEDTPELYLRELTENRRILAELPVHVRRKILLVDRRELQLLVEECTREYVTEQLEWYLNHPTPGSTTTHRSLSRRNSNTNMRTSNQNRKRSLEKSAGGSLWNVSSHVPSSADAVGSSSSASGFSGERRPSYAPDERRRDNPALIKLAEMLGDSESLYLSTLEIWRSYVVAANIPGSATNNHPKEYVDYVALLGAMRSDLANLQRDKTTPLLRTDPLHKFIWFLDRALKNQTLESAQLHELLGFIGRLRTSDLPANKKFRKKSGAEEEEESFEVVLGPPPVDELLAVLDKIAKIDARLIFAEPVPDDVPKYRDIIKDPMDLSMMRRKAKRGKYKTLEAFVADFNLMIRNCMTFNPDTTIFYKEGKRIGKRGNELIERNATALRGEPQRIRTKKRRKTGSGPTSEAISMLTSTGVMTIKDFGDVDQSGMIPEGLCNELLADVALVLSDPLVKQLICDALMKNLVVCWQKKELPTDNLICRALVQLLQIGNSSSVRRMIRKQDFVLRAPQVVTMRVVLPLLLRTMVGSRVYYAFPAGLQREVKTKATDDALSTMLWDSVLRASSAIRAMVKSFAVQCLVDHHIDAGSQLLHHLLLAEEESLLRDRVLLHAVAEVVLEQVKIAAASTSSSNGNDGGSNSAENGEVTMTLSEQLQALPIWKQIFDGFFVDVLGKRIQAAKESTGSVVHFADGVVEAVEEEQDSAVSGETASKKRKREHEVKSFITPVLHEKTVAVLSSLVAMIEKRGSAAGGDAIVTSYLKKTLGVLRSNCPSLEVFEVLWRSTVFSGCRQLYEPMLLKCPTVQKELFAVLSSDVKDEPVSVQKRKTDPANVDSKAQDDASNVTSSDTITDAKPVDVDIKSEGGKGAATEHGKSSAVGAEAAAGVGTNGVVETKATAAVTDRNAEDLSKGVKVEEVQTPTEADNDDTKADTANNSSAIQVDTSAVNSTEEENNAAAVKAESVETDAESVTTAGENNRDDADVKMEDAEEAAEGEPLTAKNSTGGADGGVSGESLPDVLATPTATAEHNESTEQRGEPSWLTPLLRLLPPVSIKSEGDVGNSDTQKEVPAAVTTAGENNRDDADVKMEDAEEAAEGEMLTAKNSTGGADGGVSGESLSDVLATPTATVEHNESTEQRGEPSWLTSLLCLLPTASIKSEGDAGNSDTQKEVPAAVTTAGENNRDDADVKMEDAEEAAEGEMLTAKNSTGGADGGVSGESLPDVLATPTATAEHNESTEQRGEPSWLTPLLRLLPPVSIKSEGDVGNSDTQKEVPAAVTTAGENNRDDADVKMEDAEEAAEGEMLTAKNSTGGADGGVSGESLSDVLATPTATVEHNESTEQRGEPSWLTSLLCLLPTASIKSEGDAGNSDTQKEVPAAVLPVKDQKDGNAETETVAEEEKEAVETQ</sequence>
<feature type="compositionally biased region" description="Polar residues" evidence="3">
    <location>
        <begin position="991"/>
        <end position="1001"/>
    </location>
</feature>
<feature type="compositionally biased region" description="Basic and acidic residues" evidence="3">
    <location>
        <begin position="282"/>
        <end position="294"/>
    </location>
</feature>
<feature type="compositionally biased region" description="Basic and acidic residues" evidence="3">
    <location>
        <begin position="1382"/>
        <end position="1391"/>
    </location>
</feature>
<protein>
    <submittedName>
        <fullName evidence="5">Cofactor of BRCA1 (COBRA1)</fullName>
    </submittedName>
</protein>
<dbReference type="GO" id="GO:0045892">
    <property type="term" value="P:negative regulation of DNA-templated transcription"/>
    <property type="evidence" value="ECO:0007669"/>
    <property type="project" value="InterPro"/>
</dbReference>
<dbReference type="Proteomes" id="UP000704712">
    <property type="component" value="Unassembled WGS sequence"/>
</dbReference>
<dbReference type="EMBL" id="JAACNO010002552">
    <property type="protein sequence ID" value="KAF4132370.1"/>
    <property type="molecule type" value="Genomic_DNA"/>
</dbReference>
<feature type="region of interest" description="Disordered" evidence="3">
    <location>
        <begin position="268"/>
        <end position="294"/>
    </location>
</feature>
<dbReference type="SMART" id="SM00297">
    <property type="entry name" value="BROMO"/>
    <property type="match status" value="1"/>
</dbReference>
<evidence type="ECO:0000256" key="2">
    <source>
        <dbReference type="PROSITE-ProRule" id="PRU00035"/>
    </source>
</evidence>
<feature type="compositionally biased region" description="Basic and acidic residues" evidence="3">
    <location>
        <begin position="1005"/>
        <end position="1025"/>
    </location>
</feature>
<evidence type="ECO:0000313" key="6">
    <source>
        <dbReference type="Proteomes" id="UP000704712"/>
    </source>
</evidence>
<feature type="compositionally biased region" description="Basic and acidic residues" evidence="3">
    <location>
        <begin position="1054"/>
        <end position="1067"/>
    </location>
</feature>
<dbReference type="SUPFAM" id="SSF47370">
    <property type="entry name" value="Bromodomain"/>
    <property type="match status" value="1"/>
</dbReference>
<feature type="compositionally biased region" description="Basic and acidic residues" evidence="3">
    <location>
        <begin position="1229"/>
        <end position="1239"/>
    </location>
</feature>
<feature type="compositionally biased region" description="Low complexity" evidence="3">
    <location>
        <begin position="268"/>
        <end position="281"/>
    </location>
</feature>
<feature type="region of interest" description="Disordered" evidence="3">
    <location>
        <begin position="1410"/>
        <end position="1438"/>
    </location>
</feature>
<feature type="domain" description="Bromo" evidence="4">
    <location>
        <begin position="463"/>
        <end position="517"/>
    </location>
</feature>
<name>A0A8S9TVA8_PHYIN</name>
<feature type="compositionally biased region" description="Basic and acidic residues" evidence="3">
    <location>
        <begin position="1280"/>
        <end position="1289"/>
    </location>
</feature>
<dbReference type="CDD" id="cd04369">
    <property type="entry name" value="Bromodomain"/>
    <property type="match status" value="1"/>
</dbReference>
<dbReference type="PRINTS" id="PR00503">
    <property type="entry name" value="BROMODOMAIN"/>
</dbReference>
<accession>A0A8S9TVA8</accession>
<dbReference type="Pfam" id="PF00439">
    <property type="entry name" value="Bromodomain"/>
    <property type="match status" value="1"/>
</dbReference>
<organism evidence="5 6">
    <name type="scientific">Phytophthora infestans</name>
    <name type="common">Potato late blight agent</name>
    <name type="synonym">Botrytis infestans</name>
    <dbReference type="NCBI Taxonomy" id="4787"/>
    <lineage>
        <taxon>Eukaryota</taxon>
        <taxon>Sar</taxon>
        <taxon>Stramenopiles</taxon>
        <taxon>Oomycota</taxon>
        <taxon>Peronosporomycetes</taxon>
        <taxon>Peronosporales</taxon>
        <taxon>Peronosporaceae</taxon>
        <taxon>Phytophthora</taxon>
    </lineage>
</organism>